<keyword evidence="2" id="KW-0472">Membrane</keyword>
<dbReference type="InterPro" id="IPR029050">
    <property type="entry name" value="Immunoprotect_excell_Ig-like"/>
</dbReference>
<organism evidence="4 5">
    <name type="scientific">Mycolicibacterium elephantis</name>
    <dbReference type="NCBI Taxonomy" id="81858"/>
    <lineage>
        <taxon>Bacteria</taxon>
        <taxon>Bacillati</taxon>
        <taxon>Actinomycetota</taxon>
        <taxon>Actinomycetes</taxon>
        <taxon>Mycobacteriales</taxon>
        <taxon>Mycobacteriaceae</taxon>
        <taxon>Mycolicibacterium</taxon>
    </lineage>
</organism>
<dbReference type="EMBL" id="MVHP01000002">
    <property type="protein sequence ID" value="ORA68780.1"/>
    <property type="molecule type" value="Genomic_DNA"/>
</dbReference>
<dbReference type="AlphaFoldDB" id="A0A1X0DAJ3"/>
<comment type="caution">
    <text evidence="4">The sequence shown here is derived from an EMBL/GenBank/DDBJ whole genome shotgun (WGS) entry which is preliminary data.</text>
</comment>
<evidence type="ECO:0000313" key="5">
    <source>
        <dbReference type="Proteomes" id="UP000192772"/>
    </source>
</evidence>
<evidence type="ECO:0000256" key="1">
    <source>
        <dbReference type="ARBA" id="ARBA00022729"/>
    </source>
</evidence>
<feature type="transmembrane region" description="Helical" evidence="2">
    <location>
        <begin position="15"/>
        <end position="38"/>
    </location>
</feature>
<dbReference type="STRING" id="81858.BST23_02870"/>
<protein>
    <recommendedName>
        <fullName evidence="3">DUF4352 domain-containing protein</fullName>
    </recommendedName>
</protein>
<evidence type="ECO:0000313" key="4">
    <source>
        <dbReference type="EMBL" id="ORA68780.1"/>
    </source>
</evidence>
<accession>A0A1X0DAJ3</accession>
<reference evidence="4 5" key="1">
    <citation type="submission" date="2017-02" db="EMBL/GenBank/DDBJ databases">
        <title>The new phylogeny of genus Mycobacterium.</title>
        <authorList>
            <person name="Tortoli E."/>
            <person name="Trovato A."/>
            <person name="Cirillo D.M."/>
        </authorList>
    </citation>
    <scope>NUCLEOTIDE SEQUENCE [LARGE SCALE GENOMIC DNA]</scope>
    <source>
        <strain evidence="4 5">FI-09383</strain>
    </source>
</reference>
<dbReference type="OrthoDB" id="3430849at2"/>
<dbReference type="InterPro" id="IPR029051">
    <property type="entry name" value="DUF4352"/>
</dbReference>
<evidence type="ECO:0000256" key="2">
    <source>
        <dbReference type="SAM" id="Phobius"/>
    </source>
</evidence>
<keyword evidence="1" id="KW-0732">Signal</keyword>
<keyword evidence="2" id="KW-0812">Transmembrane</keyword>
<name>A0A1X0DAJ3_9MYCO</name>
<gene>
    <name evidence="4" type="ORF">BST23_02870</name>
</gene>
<keyword evidence="2" id="KW-1133">Transmembrane helix</keyword>
<dbReference type="Gene3D" id="2.60.40.1240">
    <property type="match status" value="1"/>
</dbReference>
<evidence type="ECO:0000259" key="3">
    <source>
        <dbReference type="Pfam" id="PF11611"/>
    </source>
</evidence>
<sequence length="181" mass="18387">MTTAPPTDNDIRRLIISYTVACTALLAVLVLVIAYGLFINKAALVAGDEPETGTPTKEVATGGWVAPPSSSAVDAGVDGDLTFTVQGFEVDGSRVVVRLTVANVGNAPATFLGARQTLKADGAVYYLDDEATAALGGDRVELAPGAKTDVAMAFVVPDGAVPDAVELHADSASPGVELSLS</sequence>
<dbReference type="Proteomes" id="UP000192772">
    <property type="component" value="Unassembled WGS sequence"/>
</dbReference>
<proteinExistence type="predicted"/>
<dbReference type="RefSeq" id="WP_083042367.1">
    <property type="nucleotide sequence ID" value="NZ_MVHP01000002.1"/>
</dbReference>
<feature type="domain" description="DUF4352" evidence="3">
    <location>
        <begin position="91"/>
        <end position="170"/>
    </location>
</feature>
<dbReference type="Pfam" id="PF11611">
    <property type="entry name" value="DUF4352"/>
    <property type="match status" value="1"/>
</dbReference>